<feature type="signal peptide" evidence="2">
    <location>
        <begin position="1"/>
        <end position="18"/>
    </location>
</feature>
<evidence type="ECO:0000256" key="2">
    <source>
        <dbReference type="SAM" id="SignalP"/>
    </source>
</evidence>
<dbReference type="AlphaFoldDB" id="A0AAV4MQK4"/>
<feature type="compositionally biased region" description="Polar residues" evidence="1">
    <location>
        <begin position="26"/>
        <end position="36"/>
    </location>
</feature>
<comment type="caution">
    <text evidence="3">The sequence shown here is derived from an EMBL/GenBank/DDBJ whole genome shotgun (WGS) entry which is preliminary data.</text>
</comment>
<dbReference type="PROSITE" id="PS51257">
    <property type="entry name" value="PROKAR_LIPOPROTEIN"/>
    <property type="match status" value="1"/>
</dbReference>
<sequence length="109" mass="12189">MQRLWSICNALLMGFSCGSKIGNGGLTSNPSSSNVTRRGAPQISKEEGTESNTIEEKWEWVGRFEVDRETQPPSVINPKSGWSGMRWAAEHLEQMHLFRRAMVAGRGDH</sequence>
<protein>
    <submittedName>
        <fullName evidence="3">Uncharacterized protein</fullName>
    </submittedName>
</protein>
<organism evidence="3 4">
    <name type="scientific">Caerostris extrusa</name>
    <name type="common">Bark spider</name>
    <name type="synonym">Caerostris bankana</name>
    <dbReference type="NCBI Taxonomy" id="172846"/>
    <lineage>
        <taxon>Eukaryota</taxon>
        <taxon>Metazoa</taxon>
        <taxon>Ecdysozoa</taxon>
        <taxon>Arthropoda</taxon>
        <taxon>Chelicerata</taxon>
        <taxon>Arachnida</taxon>
        <taxon>Araneae</taxon>
        <taxon>Araneomorphae</taxon>
        <taxon>Entelegynae</taxon>
        <taxon>Araneoidea</taxon>
        <taxon>Araneidae</taxon>
        <taxon>Caerostris</taxon>
    </lineage>
</organism>
<keyword evidence="2" id="KW-0732">Signal</keyword>
<evidence type="ECO:0000256" key="1">
    <source>
        <dbReference type="SAM" id="MobiDB-lite"/>
    </source>
</evidence>
<feature type="region of interest" description="Disordered" evidence="1">
    <location>
        <begin position="23"/>
        <end position="52"/>
    </location>
</feature>
<feature type="chain" id="PRO_5043338132" evidence="2">
    <location>
        <begin position="19"/>
        <end position="109"/>
    </location>
</feature>
<proteinExistence type="predicted"/>
<keyword evidence="4" id="KW-1185">Reference proteome</keyword>
<dbReference type="EMBL" id="BPLR01020089">
    <property type="protein sequence ID" value="GIX74680.1"/>
    <property type="molecule type" value="Genomic_DNA"/>
</dbReference>
<dbReference type="Proteomes" id="UP001054945">
    <property type="component" value="Unassembled WGS sequence"/>
</dbReference>
<name>A0AAV4MQK4_CAEEX</name>
<gene>
    <name evidence="3" type="ORF">CEXT_204631</name>
</gene>
<evidence type="ECO:0000313" key="3">
    <source>
        <dbReference type="EMBL" id="GIX74680.1"/>
    </source>
</evidence>
<accession>A0AAV4MQK4</accession>
<evidence type="ECO:0000313" key="4">
    <source>
        <dbReference type="Proteomes" id="UP001054945"/>
    </source>
</evidence>
<reference evidence="3 4" key="1">
    <citation type="submission" date="2021-06" db="EMBL/GenBank/DDBJ databases">
        <title>Caerostris extrusa draft genome.</title>
        <authorList>
            <person name="Kono N."/>
            <person name="Arakawa K."/>
        </authorList>
    </citation>
    <scope>NUCLEOTIDE SEQUENCE [LARGE SCALE GENOMIC DNA]</scope>
</reference>